<keyword evidence="8" id="KW-0408">Iron</keyword>
<evidence type="ECO:0000256" key="2">
    <source>
        <dbReference type="ARBA" id="ARBA00010312"/>
    </source>
</evidence>
<keyword evidence="7" id="KW-0560">Oxidoreductase</keyword>
<feature type="region of interest" description="Disordered" evidence="10">
    <location>
        <begin position="397"/>
        <end position="423"/>
    </location>
</feature>
<keyword evidence="13" id="KW-1185">Reference proteome</keyword>
<dbReference type="PROSITE" id="PS51318">
    <property type="entry name" value="TAT"/>
    <property type="match status" value="1"/>
</dbReference>
<dbReference type="InterPro" id="IPR006963">
    <property type="entry name" value="Mopterin_OxRdtase_4Fe-4S_dom"/>
</dbReference>
<evidence type="ECO:0000256" key="1">
    <source>
        <dbReference type="ARBA" id="ARBA00001942"/>
    </source>
</evidence>
<evidence type="ECO:0000256" key="10">
    <source>
        <dbReference type="SAM" id="MobiDB-lite"/>
    </source>
</evidence>
<dbReference type="Pfam" id="PF04879">
    <property type="entry name" value="Molybdop_Fe4S4"/>
    <property type="match status" value="1"/>
</dbReference>
<accession>A0A6F8VDI1</accession>
<dbReference type="GO" id="GO:0016491">
    <property type="term" value="F:oxidoreductase activity"/>
    <property type="evidence" value="ECO:0007669"/>
    <property type="project" value="UniProtKB-KW"/>
</dbReference>
<dbReference type="CDD" id="cd02775">
    <property type="entry name" value="MopB_CT"/>
    <property type="match status" value="1"/>
</dbReference>
<dbReference type="GO" id="GO:0051539">
    <property type="term" value="F:4 iron, 4 sulfur cluster binding"/>
    <property type="evidence" value="ECO:0007669"/>
    <property type="project" value="UniProtKB-KW"/>
</dbReference>
<evidence type="ECO:0000256" key="5">
    <source>
        <dbReference type="ARBA" id="ARBA00022723"/>
    </source>
</evidence>
<dbReference type="InterPro" id="IPR006656">
    <property type="entry name" value="Mopterin_OxRdtase"/>
</dbReference>
<dbReference type="InterPro" id="IPR050612">
    <property type="entry name" value="Prok_Mopterin_Oxidored"/>
</dbReference>
<dbReference type="Pfam" id="PF00384">
    <property type="entry name" value="Molybdopterin"/>
    <property type="match status" value="1"/>
</dbReference>
<dbReference type="PROSITE" id="PS51669">
    <property type="entry name" value="4FE4S_MOW_BIS_MGD"/>
    <property type="match status" value="1"/>
</dbReference>
<dbReference type="InterPro" id="IPR006311">
    <property type="entry name" value="TAT_signal"/>
</dbReference>
<organism evidence="12 13">
    <name type="scientific">Sulfurimicrobium lacus</name>
    <dbReference type="NCBI Taxonomy" id="2715678"/>
    <lineage>
        <taxon>Bacteria</taxon>
        <taxon>Pseudomonadati</taxon>
        <taxon>Pseudomonadota</taxon>
        <taxon>Betaproteobacteria</taxon>
        <taxon>Nitrosomonadales</taxon>
        <taxon>Sulfuricellaceae</taxon>
        <taxon>Sulfurimicrobium</taxon>
    </lineage>
</organism>
<proteinExistence type="inferred from homology"/>
<dbReference type="SUPFAM" id="SSF53706">
    <property type="entry name" value="Formate dehydrogenase/DMSO reductase, domains 1-3"/>
    <property type="match status" value="1"/>
</dbReference>
<dbReference type="InterPro" id="IPR019546">
    <property type="entry name" value="TAT_signal_bac_arc"/>
</dbReference>
<dbReference type="NCBIfam" id="TIGR01409">
    <property type="entry name" value="TAT_signal_seq"/>
    <property type="match status" value="1"/>
</dbReference>
<evidence type="ECO:0000256" key="3">
    <source>
        <dbReference type="ARBA" id="ARBA00022485"/>
    </source>
</evidence>
<comment type="similarity">
    <text evidence="2">Belongs to the prokaryotic molybdopterin-containing oxidoreductase family.</text>
</comment>
<evidence type="ECO:0000313" key="13">
    <source>
        <dbReference type="Proteomes" id="UP000502260"/>
    </source>
</evidence>
<keyword evidence="3" id="KW-0004">4Fe-4S</keyword>
<dbReference type="InterPro" id="IPR006657">
    <property type="entry name" value="MoPterin_dinucl-bd_dom"/>
</dbReference>
<dbReference type="Proteomes" id="UP000502260">
    <property type="component" value="Chromosome"/>
</dbReference>
<evidence type="ECO:0000259" key="11">
    <source>
        <dbReference type="PROSITE" id="PS51669"/>
    </source>
</evidence>
<dbReference type="KEGG" id="slac:SKTS_22860"/>
<dbReference type="GO" id="GO:0043546">
    <property type="term" value="F:molybdopterin cofactor binding"/>
    <property type="evidence" value="ECO:0007669"/>
    <property type="project" value="InterPro"/>
</dbReference>
<protein>
    <recommendedName>
        <fullName evidence="11">4Fe-4S Mo/W bis-MGD-type domain-containing protein</fullName>
    </recommendedName>
</protein>
<evidence type="ECO:0000256" key="9">
    <source>
        <dbReference type="ARBA" id="ARBA00023014"/>
    </source>
</evidence>
<dbReference type="PROSITE" id="PS00932">
    <property type="entry name" value="MOLYBDOPTERIN_PROK_3"/>
    <property type="match status" value="1"/>
</dbReference>
<keyword evidence="5" id="KW-0479">Metal-binding</keyword>
<dbReference type="Gene3D" id="3.30.2070.10">
    <property type="entry name" value="Formate dehydrogenase/DMSO reductase"/>
    <property type="match status" value="1"/>
</dbReference>
<evidence type="ECO:0000256" key="4">
    <source>
        <dbReference type="ARBA" id="ARBA00022505"/>
    </source>
</evidence>
<name>A0A6F8VDI1_9PROT</name>
<dbReference type="InterPro" id="IPR009010">
    <property type="entry name" value="Asp_de-COase-like_dom_sf"/>
</dbReference>
<keyword evidence="9" id="KW-0411">Iron-sulfur</keyword>
<dbReference type="RefSeq" id="WP_173064928.1">
    <property type="nucleotide sequence ID" value="NZ_AP022853.1"/>
</dbReference>
<dbReference type="GO" id="GO:0046872">
    <property type="term" value="F:metal ion binding"/>
    <property type="evidence" value="ECO:0007669"/>
    <property type="project" value="UniProtKB-KW"/>
</dbReference>
<feature type="domain" description="4Fe-4S Mo/W bis-MGD-type" evidence="11">
    <location>
        <begin position="54"/>
        <end position="110"/>
    </location>
</feature>
<dbReference type="InterPro" id="IPR006655">
    <property type="entry name" value="Mopterin_OxRdtase_prok_CS"/>
</dbReference>
<reference evidence="13" key="1">
    <citation type="submission" date="2020-03" db="EMBL/GenBank/DDBJ databases">
        <title>Complete genome sequence of sulfur-oxidizing bacterium skT11.</title>
        <authorList>
            <person name="Kanda M."/>
            <person name="Kojima H."/>
            <person name="Fukui M."/>
        </authorList>
    </citation>
    <scope>NUCLEOTIDE SEQUENCE [LARGE SCALE GENOMIC DNA]</scope>
    <source>
        <strain evidence="13">skT11</strain>
    </source>
</reference>
<sequence>MDLEFLKTAITRRRFLQASAVAGAAGAAGVGFNGLGLRTLSEAQATTAPSGGPTVITKSFCHQCPARCGIDVYTTDGRVHAVFGSLDNPLSMGKLCPKGHYGQYLLYNADRFKGPMKRTNPKKGRTEDPKFVPISWDEALDTVAKRMNDLREKNESHRFGLIYGRGWGATDVGVLQTLSSLYGSPNIGLGHSSMCSDGSEETKKILDGNHGYNAYDYANTNYMLVFGAGFLESFRPFNGNMQAWGVMRTKPAKTKVTFVDVHLNTGAAASDRALLIKPGTDGAMALAIAHVLLTEGLWDKPFVGNFADGINHFKSGETVAAVFTDEDIQKRAQAKEKAAADKAAADKAAAEKAAAEKAKTEAAHEKLLKEQVLAKGNPVAEKAIAEKIAKFEKEQAKKALSEETDRKQREALDKEKKPESEIKAGQPLFEEKWVLGLPQWWNAVLKDCTPEWAEKITTIPAKIIHDVAREFGTTHPAIAIFERGAHAHTNGTYSGMAIHSLNALVGSMFAEGGMAYQMKSPAGKWPVNLDDFMDDYAKSPERKKPRIDMKGTDKWPMVSNMLQEVAKNHNEAKPYKLDSVMFYMTGPIFSGPDCTAWEKMLNEVFVINTSPFPDETSVYSDLILPDHTYLERLQVADTYPFQGYPISMIRTPAVKPLYDTRVFGDMLIDLGKRIKGSTGEYYKKLGNTENIIKAMATVFAEKPGDNGVNSYETWKEKGVWFQKPYLWRQIRGEFYEWDKAAKSYSKRMTQEAVKEKLLKTPSGKFEFKSGYLEEEHHVHYLMEKFGLPAEMVGFPQYLPANHAGGGDLHFVSPKLAMQAEGRSGNLPHVTASIQPTQGGKKTVYLEIHPETAAKRGIKDGDRVRIKSSVGAIEVYARLYNGIRPDTVALPMIHGHWGMGRWTKNSGVSGSTNEVTPNVSDAISGQCCYHSAKVFVEKV</sequence>
<dbReference type="Gene3D" id="2.20.25.90">
    <property type="entry name" value="ADC-like domains"/>
    <property type="match status" value="1"/>
</dbReference>
<dbReference type="AlphaFoldDB" id="A0A6F8VDI1"/>
<dbReference type="EMBL" id="AP022853">
    <property type="protein sequence ID" value="BCB27400.1"/>
    <property type="molecule type" value="Genomic_DNA"/>
</dbReference>
<dbReference type="SUPFAM" id="SSF50692">
    <property type="entry name" value="ADC-like"/>
    <property type="match status" value="1"/>
</dbReference>
<dbReference type="Pfam" id="PF01568">
    <property type="entry name" value="Molydop_binding"/>
    <property type="match status" value="1"/>
</dbReference>
<keyword evidence="4" id="KW-0500">Molybdenum</keyword>
<evidence type="ECO:0000256" key="8">
    <source>
        <dbReference type="ARBA" id="ARBA00023004"/>
    </source>
</evidence>
<evidence type="ECO:0000256" key="7">
    <source>
        <dbReference type="ARBA" id="ARBA00023002"/>
    </source>
</evidence>
<dbReference type="Gene3D" id="2.40.40.20">
    <property type="match status" value="1"/>
</dbReference>
<dbReference type="PANTHER" id="PTHR43742:SF9">
    <property type="entry name" value="TETRATHIONATE REDUCTASE SUBUNIT A"/>
    <property type="match status" value="1"/>
</dbReference>
<dbReference type="PANTHER" id="PTHR43742">
    <property type="entry name" value="TRIMETHYLAMINE-N-OXIDE REDUCTASE"/>
    <property type="match status" value="1"/>
</dbReference>
<gene>
    <name evidence="12" type="ORF">SKTS_22860</name>
</gene>
<comment type="cofactor">
    <cofactor evidence="1">
        <name>Mo-bis(molybdopterin guanine dinucleotide)</name>
        <dbReference type="ChEBI" id="CHEBI:60539"/>
    </cofactor>
</comment>
<dbReference type="Gene3D" id="3.40.50.740">
    <property type="match status" value="2"/>
</dbReference>
<feature type="compositionally biased region" description="Basic and acidic residues" evidence="10">
    <location>
        <begin position="397"/>
        <end position="422"/>
    </location>
</feature>
<evidence type="ECO:0000313" key="12">
    <source>
        <dbReference type="EMBL" id="BCB27400.1"/>
    </source>
</evidence>
<keyword evidence="6" id="KW-0732">Signal</keyword>
<evidence type="ECO:0000256" key="6">
    <source>
        <dbReference type="ARBA" id="ARBA00022729"/>
    </source>
</evidence>
<dbReference type="SMART" id="SM00926">
    <property type="entry name" value="Molybdop_Fe4S4"/>
    <property type="match status" value="1"/>
</dbReference>
<dbReference type="Gene3D" id="3.40.228.10">
    <property type="entry name" value="Dimethylsulfoxide Reductase, domain 2"/>
    <property type="match status" value="2"/>
</dbReference>